<organism evidence="2 3">
    <name type="scientific">Moniliophthora roreri</name>
    <name type="common">Frosty pod rot fungus</name>
    <name type="synonym">Monilia roreri</name>
    <dbReference type="NCBI Taxonomy" id="221103"/>
    <lineage>
        <taxon>Eukaryota</taxon>
        <taxon>Fungi</taxon>
        <taxon>Dikarya</taxon>
        <taxon>Basidiomycota</taxon>
        <taxon>Agaricomycotina</taxon>
        <taxon>Agaricomycetes</taxon>
        <taxon>Agaricomycetidae</taxon>
        <taxon>Agaricales</taxon>
        <taxon>Marasmiineae</taxon>
        <taxon>Marasmiaceae</taxon>
        <taxon>Moniliophthora</taxon>
    </lineage>
</organism>
<dbReference type="EMBL" id="LATX01001454">
    <property type="protein sequence ID" value="KTB41477.1"/>
    <property type="molecule type" value="Genomic_DNA"/>
</dbReference>
<dbReference type="AlphaFoldDB" id="A0A0W0FZ91"/>
<gene>
    <name evidence="2" type="ORF">WG66_5951</name>
</gene>
<dbReference type="Proteomes" id="UP000054988">
    <property type="component" value="Unassembled WGS sequence"/>
</dbReference>
<protein>
    <recommendedName>
        <fullName evidence="4">F-box domain-containing protein</fullName>
    </recommendedName>
</protein>
<proteinExistence type="predicted"/>
<evidence type="ECO:0000313" key="2">
    <source>
        <dbReference type="EMBL" id="KTB41477.1"/>
    </source>
</evidence>
<reference evidence="2 3" key="1">
    <citation type="submission" date="2015-12" db="EMBL/GenBank/DDBJ databases">
        <title>Draft genome sequence of Moniliophthora roreri, the causal agent of frosty pod rot of cacao.</title>
        <authorList>
            <person name="Aime M.C."/>
            <person name="Diaz-Valderrama J.R."/>
            <person name="Kijpornyongpan T."/>
            <person name="Phillips-Mora W."/>
        </authorList>
    </citation>
    <scope>NUCLEOTIDE SEQUENCE [LARGE SCALE GENOMIC DNA]</scope>
    <source>
        <strain evidence="2 3">MCA 2952</strain>
    </source>
</reference>
<sequence length="454" mass="51648">MPMIRELLAYSVVSVSLIWCYRRLKELLGRMTQDAEAETAEYVGERSPGGMLSAPQNPALSRFHSTHSSPSTAQPPQVSSIRPFRGGQATQIDVEEERNTVGASSSFYLRVRLMLEKAHIFEQLPPVASTSRPTTTFRIFRHRDHRSEPNHFRLLISRSFIRGTIRHGYEFEEENVMKLVQPSQFGRTRIRIPSVSQVMKDAVAPLSMDEQHGPVEVLSESVLRCEEYDDWPGSQYFTANLEAFSAWELSENPHVDDIESLCPPDGWQAKLGNKQLPYPVLRHFWFEGFSSDFQLDPKFVAHLPFQQLVHVSLHNIMISFDDCLKLISNCPDLHTLSLHGKIGEGQVVDGLFGQSHKVPLVSKLHTRMTRLEIHGCEVNVLPFLTRLQFSLVSANILVLDIPVLGARRLDATGISDWLLEQAISELWFPLALQTHPTIVPIVQYPEVRETIRWL</sequence>
<evidence type="ECO:0000313" key="3">
    <source>
        <dbReference type="Proteomes" id="UP000054988"/>
    </source>
</evidence>
<evidence type="ECO:0008006" key="4">
    <source>
        <dbReference type="Google" id="ProtNLM"/>
    </source>
</evidence>
<feature type="compositionally biased region" description="Polar residues" evidence="1">
    <location>
        <begin position="66"/>
        <end position="80"/>
    </location>
</feature>
<evidence type="ECO:0000256" key="1">
    <source>
        <dbReference type="SAM" id="MobiDB-lite"/>
    </source>
</evidence>
<name>A0A0W0FZ91_MONRR</name>
<accession>A0A0W0FZ91</accession>
<feature type="region of interest" description="Disordered" evidence="1">
    <location>
        <begin position="44"/>
        <end position="83"/>
    </location>
</feature>
<comment type="caution">
    <text evidence="2">The sequence shown here is derived from an EMBL/GenBank/DDBJ whole genome shotgun (WGS) entry which is preliminary data.</text>
</comment>